<evidence type="ECO:0000256" key="1">
    <source>
        <dbReference type="ARBA" id="ARBA00004141"/>
    </source>
</evidence>
<evidence type="ECO:0000256" key="4">
    <source>
        <dbReference type="ARBA" id="ARBA00023136"/>
    </source>
</evidence>
<evidence type="ECO:0000256" key="5">
    <source>
        <dbReference type="SAM" id="Phobius"/>
    </source>
</evidence>
<dbReference type="OrthoDB" id="3561681at2759"/>
<organism evidence="6 7">
    <name type="scientific">Xylaria multiplex</name>
    <dbReference type="NCBI Taxonomy" id="323545"/>
    <lineage>
        <taxon>Eukaryota</taxon>
        <taxon>Fungi</taxon>
        <taxon>Dikarya</taxon>
        <taxon>Ascomycota</taxon>
        <taxon>Pezizomycotina</taxon>
        <taxon>Sordariomycetes</taxon>
        <taxon>Xylariomycetidae</taxon>
        <taxon>Xylariales</taxon>
        <taxon>Xylariaceae</taxon>
        <taxon>Xylaria</taxon>
    </lineage>
</organism>
<feature type="transmembrane region" description="Helical" evidence="5">
    <location>
        <begin position="140"/>
        <end position="165"/>
    </location>
</feature>
<evidence type="ECO:0000313" key="7">
    <source>
        <dbReference type="Proteomes" id="UP000481858"/>
    </source>
</evidence>
<dbReference type="AlphaFoldDB" id="A0A7C8IR88"/>
<feature type="transmembrane region" description="Helical" evidence="5">
    <location>
        <begin position="177"/>
        <end position="199"/>
    </location>
</feature>
<comment type="subcellular location">
    <subcellularLocation>
        <location evidence="1">Membrane</location>
        <topology evidence="1">Multi-pass membrane protein</topology>
    </subcellularLocation>
</comment>
<accession>A0A7C8IR88</accession>
<evidence type="ECO:0000313" key="6">
    <source>
        <dbReference type="EMBL" id="KAF2969200.1"/>
    </source>
</evidence>
<sequence length="214" mass="24207">MLEHARSLEAEYHRPSHQVYNQAVEEPRGDLETASDSSLENSVYEYALTCGCSSDIQRSANYMVGNLEQDRGLDVDQENMAQTNSKIMKRVKTILEDYHEDIRECQTRFEGLTMTTQLSQGETSVILGLTTSQDSRHMRIIALVTMIFLPGTFFATIFSMTFFNWQAEDGESIVSSFVWVYVVFSVVSTTATLLAYYYVVTIRPKKALDSSASL</sequence>
<keyword evidence="7" id="KW-1185">Reference proteome</keyword>
<dbReference type="Proteomes" id="UP000481858">
    <property type="component" value="Unassembled WGS sequence"/>
</dbReference>
<dbReference type="InParanoid" id="A0A7C8IR88"/>
<keyword evidence="4 5" id="KW-0472">Membrane</keyword>
<protein>
    <submittedName>
        <fullName evidence="6">Uncharacterized protein</fullName>
    </submittedName>
</protein>
<proteinExistence type="predicted"/>
<reference evidence="6 7" key="1">
    <citation type="submission" date="2019-12" db="EMBL/GenBank/DDBJ databases">
        <title>Draft genome sequence of the ascomycete Xylaria multiplex DSM 110363.</title>
        <authorList>
            <person name="Buettner E."/>
            <person name="Kellner H."/>
        </authorList>
    </citation>
    <scope>NUCLEOTIDE SEQUENCE [LARGE SCALE GENOMIC DNA]</scope>
    <source>
        <strain evidence="6 7">DSM 110363</strain>
    </source>
</reference>
<keyword evidence="3 5" id="KW-1133">Transmembrane helix</keyword>
<dbReference type="SUPFAM" id="SSF144083">
    <property type="entry name" value="Magnesium transport protein CorA, transmembrane region"/>
    <property type="match status" value="1"/>
</dbReference>
<evidence type="ECO:0000256" key="2">
    <source>
        <dbReference type="ARBA" id="ARBA00022692"/>
    </source>
</evidence>
<evidence type="ECO:0000256" key="3">
    <source>
        <dbReference type="ARBA" id="ARBA00022989"/>
    </source>
</evidence>
<dbReference type="InterPro" id="IPR002523">
    <property type="entry name" value="MgTranspt_CorA/ZnTranspt_ZntB"/>
</dbReference>
<dbReference type="Gene3D" id="1.20.58.340">
    <property type="entry name" value="Magnesium transport protein CorA, transmembrane region"/>
    <property type="match status" value="1"/>
</dbReference>
<dbReference type="EMBL" id="WUBL01000039">
    <property type="protein sequence ID" value="KAF2969200.1"/>
    <property type="molecule type" value="Genomic_DNA"/>
</dbReference>
<dbReference type="GO" id="GO:0016020">
    <property type="term" value="C:membrane"/>
    <property type="evidence" value="ECO:0007669"/>
    <property type="project" value="UniProtKB-SubCell"/>
</dbReference>
<comment type="caution">
    <text evidence="6">The sequence shown here is derived from an EMBL/GenBank/DDBJ whole genome shotgun (WGS) entry which is preliminary data.</text>
</comment>
<name>A0A7C8IR88_9PEZI</name>
<gene>
    <name evidence="6" type="ORF">GQX73_g4308</name>
</gene>
<keyword evidence="2 5" id="KW-0812">Transmembrane</keyword>
<dbReference type="Pfam" id="PF01544">
    <property type="entry name" value="CorA"/>
    <property type="match status" value="1"/>
</dbReference>
<dbReference type="InterPro" id="IPR045863">
    <property type="entry name" value="CorA_TM1_TM2"/>
</dbReference>